<name>A0A483BWR2_OENOE</name>
<dbReference type="RefSeq" id="WP_002821489.1">
    <property type="nucleotide sequence ID" value="NZ_JBHNWK010000004.1"/>
</dbReference>
<evidence type="ECO:0000313" key="2">
    <source>
        <dbReference type="Proteomes" id="UP000181728"/>
    </source>
</evidence>
<organism evidence="1 2">
    <name type="scientific">Oenococcus oeni</name>
    <name type="common">Leuconostoc oenos</name>
    <dbReference type="NCBI Taxonomy" id="1247"/>
    <lineage>
        <taxon>Bacteria</taxon>
        <taxon>Bacillati</taxon>
        <taxon>Bacillota</taxon>
        <taxon>Bacilli</taxon>
        <taxon>Lactobacillales</taxon>
        <taxon>Lactobacillaceae</taxon>
        <taxon>Oenococcus</taxon>
    </lineage>
</organism>
<dbReference type="EMBL" id="MLOK01000061">
    <property type="protein sequence ID" value="OIM20379.1"/>
    <property type="molecule type" value="Genomic_DNA"/>
</dbReference>
<reference evidence="1 2" key="1">
    <citation type="journal article" date="2016" name="BMC Genomics">
        <title>Consensus pan-genome assembly of the specialised wine bacterium Oenococcus oeni.</title>
        <authorList>
            <person name="Sternes P.R."/>
            <person name="Borneman A.R."/>
        </authorList>
    </citation>
    <scope>NUCLEOTIDE SEQUENCE [LARGE SCALE GENOMIC DNA]</scope>
    <source>
        <strain evidence="1 2">AWRIB661</strain>
    </source>
</reference>
<dbReference type="Proteomes" id="UP000181728">
    <property type="component" value="Unassembled WGS sequence"/>
</dbReference>
<dbReference type="AlphaFoldDB" id="A0A483BWR2"/>
<evidence type="ECO:0000313" key="1">
    <source>
        <dbReference type="EMBL" id="OIM20379.1"/>
    </source>
</evidence>
<protein>
    <submittedName>
        <fullName evidence="1">Uncharacterized protein</fullName>
    </submittedName>
</protein>
<gene>
    <name evidence="1" type="ORF">ATX59_09335</name>
</gene>
<sequence length="210" mass="24557">MKKNLFEIKLMIPPIILALLIVQFNFQKINWFVSSTIILIYLILSFLFSFFEHFEYTRLSAVFYALIFGYFLPLIIFYSNYRKSPFEFYLLMFLSLLPVVISIYDYQLAIIISNNKENRDSDSRGLRRDLIFFSSDYGVTFFAVAGAILFGFLPWTSFLIFFSLFSVFNNILKFVARPFLKSTAILALQNYFIISFSLIIGILLGIIIKV</sequence>
<proteinExistence type="predicted"/>
<accession>A0A483BWR2</accession>
<comment type="caution">
    <text evidence="1">The sequence shown here is derived from an EMBL/GenBank/DDBJ whole genome shotgun (WGS) entry which is preliminary data.</text>
</comment>